<dbReference type="InterPro" id="IPR036852">
    <property type="entry name" value="Peptidase_S8/S53_dom_sf"/>
</dbReference>
<proteinExistence type="inferred from homology"/>
<evidence type="ECO:0000256" key="6">
    <source>
        <dbReference type="RuleBase" id="RU003355"/>
    </source>
</evidence>
<keyword evidence="4 5" id="KW-0720">Serine protease</keyword>
<keyword evidence="9" id="KW-1185">Reference proteome</keyword>
<evidence type="ECO:0000256" key="4">
    <source>
        <dbReference type="ARBA" id="ARBA00022825"/>
    </source>
</evidence>
<protein>
    <recommendedName>
        <fullName evidence="7">Peptidase S8/S53 domain-containing protein</fullName>
    </recommendedName>
</protein>
<dbReference type="InterPro" id="IPR000209">
    <property type="entry name" value="Peptidase_S8/S53_dom"/>
</dbReference>
<dbReference type="Gene3D" id="3.40.50.200">
    <property type="entry name" value="Peptidase S8/S53 domain"/>
    <property type="match status" value="1"/>
</dbReference>
<evidence type="ECO:0000256" key="3">
    <source>
        <dbReference type="ARBA" id="ARBA00022801"/>
    </source>
</evidence>
<dbReference type="OrthoDB" id="5395460at2"/>
<dbReference type="InterPro" id="IPR023828">
    <property type="entry name" value="Peptidase_S8_Ser-AS"/>
</dbReference>
<feature type="domain" description="Peptidase S8/S53" evidence="7">
    <location>
        <begin position="140"/>
        <end position="382"/>
    </location>
</feature>
<dbReference type="EMBL" id="CP012159">
    <property type="protein sequence ID" value="AKT39181.1"/>
    <property type="molecule type" value="Genomic_DNA"/>
</dbReference>
<dbReference type="InterPro" id="IPR023827">
    <property type="entry name" value="Peptidase_S8_Asp-AS"/>
</dbReference>
<reference evidence="8 9" key="1">
    <citation type="submission" date="2015-07" db="EMBL/GenBank/DDBJ databases">
        <title>Genome analysis of myxobacterium Chondromyces crocatus Cm c5 reveals a high potential for natural compound synthesis and the genetic basis for the loss of fruiting body formation.</title>
        <authorList>
            <person name="Zaburannyi N."/>
            <person name="Bunk B."/>
            <person name="Maier J."/>
            <person name="Overmann J."/>
            <person name="Mueller R."/>
        </authorList>
    </citation>
    <scope>NUCLEOTIDE SEQUENCE [LARGE SCALE GENOMIC DNA]</scope>
    <source>
        <strain evidence="8 9">Cm c5</strain>
    </source>
</reference>
<dbReference type="GO" id="GO:0006508">
    <property type="term" value="P:proteolysis"/>
    <property type="evidence" value="ECO:0007669"/>
    <property type="project" value="UniProtKB-KW"/>
</dbReference>
<keyword evidence="2 5" id="KW-0645">Protease</keyword>
<dbReference type="PROSITE" id="PS00136">
    <property type="entry name" value="SUBTILASE_ASP"/>
    <property type="match status" value="1"/>
</dbReference>
<feature type="active site" description="Charge relay system" evidence="5">
    <location>
        <position position="186"/>
    </location>
</feature>
<dbReference type="AlphaFoldDB" id="A0A0K1EE87"/>
<dbReference type="PROSITE" id="PS51892">
    <property type="entry name" value="SUBTILASE"/>
    <property type="match status" value="1"/>
</dbReference>
<dbReference type="InterPro" id="IPR015500">
    <property type="entry name" value="Peptidase_S8_subtilisin-rel"/>
</dbReference>
<dbReference type="Proteomes" id="UP000067626">
    <property type="component" value="Chromosome"/>
</dbReference>
<dbReference type="PATRIC" id="fig|52.7.peg.3661"/>
<dbReference type="PRINTS" id="PR00723">
    <property type="entry name" value="SUBTILISIN"/>
</dbReference>
<dbReference type="GO" id="GO:0004252">
    <property type="term" value="F:serine-type endopeptidase activity"/>
    <property type="evidence" value="ECO:0007669"/>
    <property type="project" value="UniProtKB-UniRule"/>
</dbReference>
<organism evidence="8 9">
    <name type="scientific">Chondromyces crocatus</name>
    <dbReference type="NCBI Taxonomy" id="52"/>
    <lineage>
        <taxon>Bacteria</taxon>
        <taxon>Pseudomonadati</taxon>
        <taxon>Myxococcota</taxon>
        <taxon>Polyangia</taxon>
        <taxon>Polyangiales</taxon>
        <taxon>Polyangiaceae</taxon>
        <taxon>Chondromyces</taxon>
    </lineage>
</organism>
<comment type="similarity">
    <text evidence="1 5 6">Belongs to the peptidase S8 family.</text>
</comment>
<dbReference type="RefSeq" id="WP_050431314.1">
    <property type="nucleotide sequence ID" value="NZ_CP012159.1"/>
</dbReference>
<dbReference type="PANTHER" id="PTHR43806">
    <property type="entry name" value="PEPTIDASE S8"/>
    <property type="match status" value="1"/>
</dbReference>
<evidence type="ECO:0000313" key="9">
    <source>
        <dbReference type="Proteomes" id="UP000067626"/>
    </source>
</evidence>
<dbReference type="InterPro" id="IPR050131">
    <property type="entry name" value="Peptidase_S8_subtilisin-like"/>
</dbReference>
<dbReference type="Pfam" id="PF00082">
    <property type="entry name" value="Peptidase_S8"/>
    <property type="match status" value="1"/>
</dbReference>
<name>A0A0K1EE87_CHOCO</name>
<evidence type="ECO:0000313" key="8">
    <source>
        <dbReference type="EMBL" id="AKT39181.1"/>
    </source>
</evidence>
<evidence type="ECO:0000256" key="5">
    <source>
        <dbReference type="PROSITE-ProRule" id="PRU01240"/>
    </source>
</evidence>
<accession>A0A0K1EE87</accession>
<dbReference type="KEGG" id="ccro:CMC5_033280"/>
<dbReference type="PROSITE" id="PS00137">
    <property type="entry name" value="SUBTILASE_HIS"/>
    <property type="match status" value="1"/>
</dbReference>
<evidence type="ECO:0000256" key="2">
    <source>
        <dbReference type="ARBA" id="ARBA00022670"/>
    </source>
</evidence>
<keyword evidence="3 5" id="KW-0378">Hydrolase</keyword>
<dbReference type="SUPFAM" id="SSF52743">
    <property type="entry name" value="Subtilisin-like"/>
    <property type="match status" value="1"/>
</dbReference>
<gene>
    <name evidence="8" type="ORF">CMC5_033280</name>
</gene>
<evidence type="ECO:0000259" key="7">
    <source>
        <dbReference type="Pfam" id="PF00082"/>
    </source>
</evidence>
<evidence type="ECO:0000256" key="1">
    <source>
        <dbReference type="ARBA" id="ARBA00011073"/>
    </source>
</evidence>
<feature type="active site" description="Charge relay system" evidence="5">
    <location>
        <position position="149"/>
    </location>
</feature>
<dbReference type="STRING" id="52.CMC5_033280"/>
<dbReference type="PROSITE" id="PS00138">
    <property type="entry name" value="SUBTILASE_SER"/>
    <property type="match status" value="1"/>
</dbReference>
<dbReference type="PANTHER" id="PTHR43806:SF11">
    <property type="entry name" value="CEREVISIN-RELATED"/>
    <property type="match status" value="1"/>
</dbReference>
<dbReference type="InterPro" id="IPR022398">
    <property type="entry name" value="Peptidase_S8_His-AS"/>
</dbReference>
<sequence length="426" mass="44199">MARLIVVPDRAWLEAGAERAGVGRAGHGVRRARLYALAASALPPGEARRRAERRAGGIDVGEGEGYAVLEGLGVLLVDEAVLDRETLRRRTGALVVPNVTIARVASVEVGREASGQGQAHPFWHLETIGVASLWDQGMKGAGVTVGVLDSGIQASHPEFEGKTVHFGAFDEEGNLTSVVPKDFGQHGTHVAGVIGGRRAGVAPEATLAVAAVLTARGKGHLAQVLGGLNWLLTTAFGGEEDEVGCDVLNAALEIPGYAAVFYAPLAAAVRCPGMLTVAAVGNFGTRSAGRLASPGNYDVVVGVGATDRADRVAAFSQHGTVEQHGGRAKPDLCAPGVEIWSSVPYGQYTPQSGTSMASPLVAGTAALLVQQEPALRRNVPALTEALLANVVPLPEQGPRAGYGRLCLREGARRVRSREAGEAERGR</sequence>
<feature type="active site" description="Charge relay system" evidence="5">
    <location>
        <position position="355"/>
    </location>
</feature>